<comment type="caution">
    <text evidence="1">The sequence shown here is derived from an EMBL/GenBank/DDBJ whole genome shotgun (WGS) entry which is preliminary data.</text>
</comment>
<keyword evidence="2" id="KW-1185">Reference proteome</keyword>
<dbReference type="EMBL" id="SGPM01000303">
    <property type="protein sequence ID" value="THH26862.1"/>
    <property type="molecule type" value="Genomic_DNA"/>
</dbReference>
<gene>
    <name evidence="1" type="ORF">EUX98_g7325</name>
</gene>
<dbReference type="AlphaFoldDB" id="A0A4S4MLR7"/>
<sequence>MDRRQGQARAQFACVSFGLSHARNAPAEMKIPGAKRNEELLRKFAASKHVQALVKNVVVTLEVWFPRLARLYSLAQRMFYATQGLMNSYFPGCPFAAQSINIADQTVTDSHVTRMLTL</sequence>
<dbReference type="Proteomes" id="UP000308730">
    <property type="component" value="Unassembled WGS sequence"/>
</dbReference>
<proteinExistence type="predicted"/>
<protein>
    <submittedName>
        <fullName evidence="1">Uncharacterized protein</fullName>
    </submittedName>
</protein>
<evidence type="ECO:0000313" key="2">
    <source>
        <dbReference type="Proteomes" id="UP000308730"/>
    </source>
</evidence>
<name>A0A4S4MLR7_9APHY</name>
<accession>A0A4S4MLR7</accession>
<evidence type="ECO:0000313" key="1">
    <source>
        <dbReference type="EMBL" id="THH26862.1"/>
    </source>
</evidence>
<organism evidence="1 2">
    <name type="scientific">Antrodiella citrinella</name>
    <dbReference type="NCBI Taxonomy" id="2447956"/>
    <lineage>
        <taxon>Eukaryota</taxon>
        <taxon>Fungi</taxon>
        <taxon>Dikarya</taxon>
        <taxon>Basidiomycota</taxon>
        <taxon>Agaricomycotina</taxon>
        <taxon>Agaricomycetes</taxon>
        <taxon>Polyporales</taxon>
        <taxon>Steccherinaceae</taxon>
        <taxon>Antrodiella</taxon>
    </lineage>
</organism>
<reference evidence="1 2" key="1">
    <citation type="submission" date="2019-02" db="EMBL/GenBank/DDBJ databases">
        <title>Genome sequencing of the rare red list fungi Antrodiella citrinella (Flaviporus citrinellus).</title>
        <authorList>
            <person name="Buettner E."/>
            <person name="Kellner H."/>
        </authorList>
    </citation>
    <scope>NUCLEOTIDE SEQUENCE [LARGE SCALE GENOMIC DNA]</scope>
    <source>
        <strain evidence="1 2">DSM 108506</strain>
    </source>
</reference>
<dbReference type="OrthoDB" id="2797114at2759"/>